<dbReference type="AlphaFoldDB" id="A0AAX6GA98"/>
<evidence type="ECO:0000313" key="3">
    <source>
        <dbReference type="Proteomes" id="UP001140949"/>
    </source>
</evidence>
<protein>
    <submittedName>
        <fullName evidence="2">Uncharacterized protein</fullName>
    </submittedName>
</protein>
<name>A0AAX6GA98_IRIPA</name>
<feature type="transmembrane region" description="Helical" evidence="1">
    <location>
        <begin position="39"/>
        <end position="56"/>
    </location>
</feature>
<sequence>MARTENGAEMSLLEFCCCHVQLMALKLSGQKHDDLDKKLTSYIGCAVTILGFNNLLQDQQQRRYPKSEY</sequence>
<dbReference type="Proteomes" id="UP001140949">
    <property type="component" value="Unassembled WGS sequence"/>
</dbReference>
<evidence type="ECO:0000313" key="2">
    <source>
        <dbReference type="EMBL" id="KAJ6825579.1"/>
    </source>
</evidence>
<proteinExistence type="predicted"/>
<organism evidence="2 3">
    <name type="scientific">Iris pallida</name>
    <name type="common">Sweet iris</name>
    <dbReference type="NCBI Taxonomy" id="29817"/>
    <lineage>
        <taxon>Eukaryota</taxon>
        <taxon>Viridiplantae</taxon>
        <taxon>Streptophyta</taxon>
        <taxon>Embryophyta</taxon>
        <taxon>Tracheophyta</taxon>
        <taxon>Spermatophyta</taxon>
        <taxon>Magnoliopsida</taxon>
        <taxon>Liliopsida</taxon>
        <taxon>Asparagales</taxon>
        <taxon>Iridaceae</taxon>
        <taxon>Iridoideae</taxon>
        <taxon>Irideae</taxon>
        <taxon>Iris</taxon>
    </lineage>
</organism>
<keyword evidence="1" id="KW-0472">Membrane</keyword>
<accession>A0AAX6GA98</accession>
<evidence type="ECO:0000256" key="1">
    <source>
        <dbReference type="SAM" id="Phobius"/>
    </source>
</evidence>
<comment type="caution">
    <text evidence="2">The sequence shown here is derived from an EMBL/GenBank/DDBJ whole genome shotgun (WGS) entry which is preliminary data.</text>
</comment>
<keyword evidence="1" id="KW-1133">Transmembrane helix</keyword>
<reference evidence="2" key="1">
    <citation type="journal article" date="2023" name="GigaByte">
        <title>Genome assembly of the bearded iris, Iris pallida Lam.</title>
        <authorList>
            <person name="Bruccoleri R.E."/>
            <person name="Oakeley E.J."/>
            <person name="Faust A.M.E."/>
            <person name="Altorfer M."/>
            <person name="Dessus-Babus S."/>
            <person name="Burckhardt D."/>
            <person name="Oertli M."/>
            <person name="Naumann U."/>
            <person name="Petersen F."/>
            <person name="Wong J."/>
        </authorList>
    </citation>
    <scope>NUCLEOTIDE SEQUENCE</scope>
    <source>
        <strain evidence="2">GSM-AAB239-AS_SAM_17_03QT</strain>
    </source>
</reference>
<keyword evidence="1" id="KW-0812">Transmembrane</keyword>
<dbReference type="EMBL" id="JANAVB010021600">
    <property type="protein sequence ID" value="KAJ6825579.1"/>
    <property type="molecule type" value="Genomic_DNA"/>
</dbReference>
<gene>
    <name evidence="2" type="ORF">M6B38_376850</name>
</gene>
<keyword evidence="3" id="KW-1185">Reference proteome</keyword>
<reference evidence="2" key="2">
    <citation type="submission" date="2023-04" db="EMBL/GenBank/DDBJ databases">
        <authorList>
            <person name="Bruccoleri R.E."/>
            <person name="Oakeley E.J."/>
            <person name="Faust A.-M."/>
            <person name="Dessus-Babus S."/>
            <person name="Altorfer M."/>
            <person name="Burckhardt D."/>
            <person name="Oertli M."/>
            <person name="Naumann U."/>
            <person name="Petersen F."/>
            <person name="Wong J."/>
        </authorList>
    </citation>
    <scope>NUCLEOTIDE SEQUENCE</scope>
    <source>
        <strain evidence="2">GSM-AAB239-AS_SAM_17_03QT</strain>
        <tissue evidence="2">Leaf</tissue>
    </source>
</reference>